<dbReference type="PANTHER" id="PTHR11941">
    <property type="entry name" value="ENOYL-COA HYDRATASE-RELATED"/>
    <property type="match status" value="1"/>
</dbReference>
<keyword evidence="3" id="KW-1185">Reference proteome</keyword>
<accession>A0ABW4VZH7</accession>
<dbReference type="EMBL" id="JBHUHQ010000013">
    <property type="protein sequence ID" value="MFD2044000.1"/>
    <property type="molecule type" value="Genomic_DNA"/>
</dbReference>
<gene>
    <name evidence="2" type="ORF">ACFSJF_06980</name>
</gene>
<evidence type="ECO:0000313" key="3">
    <source>
        <dbReference type="Proteomes" id="UP001597383"/>
    </source>
</evidence>
<evidence type="ECO:0000313" key="2">
    <source>
        <dbReference type="EMBL" id="MFD2044000.1"/>
    </source>
</evidence>
<organism evidence="2 3">
    <name type="scientific">Ornithinibacillus salinisoli</name>
    <dbReference type="NCBI Taxonomy" id="1848459"/>
    <lineage>
        <taxon>Bacteria</taxon>
        <taxon>Bacillati</taxon>
        <taxon>Bacillota</taxon>
        <taxon>Bacilli</taxon>
        <taxon>Bacillales</taxon>
        <taxon>Bacillaceae</taxon>
        <taxon>Ornithinibacillus</taxon>
    </lineage>
</organism>
<dbReference type="CDD" id="cd06558">
    <property type="entry name" value="crotonase-like"/>
    <property type="match status" value="1"/>
</dbReference>
<dbReference type="RefSeq" id="WP_377555578.1">
    <property type="nucleotide sequence ID" value="NZ_JBHUHQ010000013.1"/>
</dbReference>
<dbReference type="PANTHER" id="PTHR11941:SF27">
    <property type="entry name" value="ETHYLMALONYL-COA DECARBOXYLASE"/>
    <property type="match status" value="1"/>
</dbReference>
<dbReference type="InterPro" id="IPR001753">
    <property type="entry name" value="Enoyl-CoA_hydra/iso"/>
</dbReference>
<dbReference type="InterPro" id="IPR029045">
    <property type="entry name" value="ClpP/crotonase-like_dom_sf"/>
</dbReference>
<reference evidence="3" key="1">
    <citation type="journal article" date="2019" name="Int. J. Syst. Evol. Microbiol.">
        <title>The Global Catalogue of Microorganisms (GCM) 10K type strain sequencing project: providing services to taxonomists for standard genome sequencing and annotation.</title>
        <authorList>
            <consortium name="The Broad Institute Genomics Platform"/>
            <consortium name="The Broad Institute Genome Sequencing Center for Infectious Disease"/>
            <person name="Wu L."/>
            <person name="Ma J."/>
        </authorList>
    </citation>
    <scope>NUCLEOTIDE SEQUENCE [LARGE SCALE GENOMIC DNA]</scope>
    <source>
        <strain evidence="3">R28</strain>
    </source>
</reference>
<dbReference type="SUPFAM" id="SSF52096">
    <property type="entry name" value="ClpP/crotonase"/>
    <property type="match status" value="1"/>
</dbReference>
<evidence type="ECO:0000256" key="1">
    <source>
        <dbReference type="ARBA" id="ARBA00023239"/>
    </source>
</evidence>
<dbReference type="Pfam" id="PF00378">
    <property type="entry name" value="ECH_1"/>
    <property type="match status" value="1"/>
</dbReference>
<dbReference type="Proteomes" id="UP001597383">
    <property type="component" value="Unassembled WGS sequence"/>
</dbReference>
<protein>
    <submittedName>
        <fullName evidence="2">Enoyl-CoA hydratase/isomerase family protein</fullName>
    </submittedName>
</protein>
<dbReference type="Gene3D" id="3.90.226.10">
    <property type="entry name" value="2-enoyl-CoA Hydratase, Chain A, domain 1"/>
    <property type="match status" value="1"/>
</dbReference>
<comment type="caution">
    <text evidence="2">The sequence shown here is derived from an EMBL/GenBank/DDBJ whole genome shotgun (WGS) entry which is preliminary data.</text>
</comment>
<proteinExistence type="predicted"/>
<sequence length="253" mass="29104">MKELVHYQRKNNDYGVIMLDRQEKHNAISKRMAEDFKRALYTAREDHVKLLVITGAGNKMFCAGGDLIDFHADLSPESSYELLNYIKEILYAIVTFPVPTVCLLNGNALGGGCEIATACDFRIAKASTTFGFIQSKLGIIPGWGGGALLYEKVHSSFAYQWLMEAETFSAEYLQRQGWLHQLIPEERWKNQEALLHMYITKSYNQMKALKEQYMEELNLPRLSEKMNKEVQNCANLWDSEEHIHAVQQFLKQK</sequence>
<keyword evidence="1" id="KW-0456">Lyase</keyword>
<name>A0ABW4VZH7_9BACI</name>